<gene>
    <name evidence="1" type="ORF">niasHS_008965</name>
</gene>
<organism evidence="1 2">
    <name type="scientific">Heterodera schachtii</name>
    <name type="common">Sugarbeet cyst nematode worm</name>
    <name type="synonym">Tylenchus schachtii</name>
    <dbReference type="NCBI Taxonomy" id="97005"/>
    <lineage>
        <taxon>Eukaryota</taxon>
        <taxon>Metazoa</taxon>
        <taxon>Ecdysozoa</taxon>
        <taxon>Nematoda</taxon>
        <taxon>Chromadorea</taxon>
        <taxon>Rhabditida</taxon>
        <taxon>Tylenchina</taxon>
        <taxon>Tylenchomorpha</taxon>
        <taxon>Tylenchoidea</taxon>
        <taxon>Heteroderidae</taxon>
        <taxon>Heteroderinae</taxon>
        <taxon>Heterodera</taxon>
    </lineage>
</organism>
<proteinExistence type="predicted"/>
<name>A0ABD2J731_HETSC</name>
<accession>A0ABD2J731</accession>
<comment type="caution">
    <text evidence="1">The sequence shown here is derived from an EMBL/GenBank/DDBJ whole genome shotgun (WGS) entry which is preliminary data.</text>
</comment>
<evidence type="ECO:0000313" key="2">
    <source>
        <dbReference type="Proteomes" id="UP001620645"/>
    </source>
</evidence>
<sequence length="249" mass="28309">MTRKRIRSQLDEESDSIRSGELAEIAKMVAEILKPTIQETIRATVEQILKESRSSFQNSGISDNNPQPPRVPWGCPPPAVDPSFYIKMAGFGTANPQMVLSKSKSAVIEKLPEGDDDNAAVLRLLQECALDDKLDPEKQIHRHPATPRTSNGHQSKPRIIKVPFVDQKSRDAFLRKLPQVKKQKSIFCPNVFVRRDMTPPELDLLYFLRRHAFSLNLASGLFEYIVVDLQLKRLTNPKPFKAKEQQQQK</sequence>
<dbReference type="AlphaFoldDB" id="A0ABD2J731"/>
<dbReference type="EMBL" id="JBICCN010000219">
    <property type="protein sequence ID" value="KAL3085923.1"/>
    <property type="molecule type" value="Genomic_DNA"/>
</dbReference>
<reference evidence="1 2" key="1">
    <citation type="submission" date="2024-10" db="EMBL/GenBank/DDBJ databases">
        <authorList>
            <person name="Kim D."/>
        </authorList>
    </citation>
    <scope>NUCLEOTIDE SEQUENCE [LARGE SCALE GENOMIC DNA]</scope>
    <source>
        <strain evidence="1">Taebaek</strain>
    </source>
</reference>
<evidence type="ECO:0000313" key="1">
    <source>
        <dbReference type="EMBL" id="KAL3085923.1"/>
    </source>
</evidence>
<dbReference type="Proteomes" id="UP001620645">
    <property type="component" value="Unassembled WGS sequence"/>
</dbReference>
<keyword evidence="2" id="KW-1185">Reference proteome</keyword>
<protein>
    <submittedName>
        <fullName evidence="1">Uncharacterized protein</fullName>
    </submittedName>
</protein>